<proteinExistence type="predicted"/>
<dbReference type="OrthoDB" id="2019644at2759"/>
<comment type="caution">
    <text evidence="1">The sequence shown here is derived from an EMBL/GenBank/DDBJ whole genome shotgun (WGS) entry which is preliminary data.</text>
</comment>
<protein>
    <submittedName>
        <fullName evidence="1">Uncharacterized protein</fullName>
    </submittedName>
</protein>
<evidence type="ECO:0000313" key="2">
    <source>
        <dbReference type="Proteomes" id="UP001085076"/>
    </source>
</evidence>
<keyword evidence="2" id="KW-1185">Reference proteome</keyword>
<dbReference type="Proteomes" id="UP001085076">
    <property type="component" value="Miscellaneous, Linkage group lg03"/>
</dbReference>
<sequence length="140" mass="16343">MAGNLYPHRYELKQRRKDIHLQCPSSSVLNAERDVSNRAIRLWGSLGLSMMFDYDHVFWSFPQERICRSPHGSSSYLLLPPTFPDRDLFLADSWRPLYQPLDIILSQDHNQIAALLEFVRYSFLLEIHLCSIGIMSIISF</sequence>
<accession>A0A9D5HI61</accession>
<gene>
    <name evidence="1" type="ORF">J5N97_012920</name>
</gene>
<dbReference type="EMBL" id="JAGGNH010000003">
    <property type="protein sequence ID" value="KAJ0977446.1"/>
    <property type="molecule type" value="Genomic_DNA"/>
</dbReference>
<reference evidence="1" key="2">
    <citation type="journal article" date="2022" name="Hortic Res">
        <title>The genome of Dioscorea zingiberensis sheds light on the biosynthesis, origin and evolution of the medicinally important diosgenin saponins.</title>
        <authorList>
            <person name="Li Y."/>
            <person name="Tan C."/>
            <person name="Li Z."/>
            <person name="Guo J."/>
            <person name="Li S."/>
            <person name="Chen X."/>
            <person name="Wang C."/>
            <person name="Dai X."/>
            <person name="Yang H."/>
            <person name="Song W."/>
            <person name="Hou L."/>
            <person name="Xu J."/>
            <person name="Tong Z."/>
            <person name="Xu A."/>
            <person name="Yuan X."/>
            <person name="Wang W."/>
            <person name="Yang Q."/>
            <person name="Chen L."/>
            <person name="Sun Z."/>
            <person name="Wang K."/>
            <person name="Pan B."/>
            <person name="Chen J."/>
            <person name="Bao Y."/>
            <person name="Liu F."/>
            <person name="Qi X."/>
            <person name="Gang D.R."/>
            <person name="Wen J."/>
            <person name="Li J."/>
        </authorList>
    </citation>
    <scope>NUCLEOTIDE SEQUENCE</scope>
    <source>
        <strain evidence="1">Dzin_1.0</strain>
    </source>
</reference>
<reference evidence="1" key="1">
    <citation type="submission" date="2021-03" db="EMBL/GenBank/DDBJ databases">
        <authorList>
            <person name="Li Z."/>
            <person name="Yang C."/>
        </authorList>
    </citation>
    <scope>NUCLEOTIDE SEQUENCE</scope>
    <source>
        <strain evidence="1">Dzin_1.0</strain>
        <tissue evidence="1">Leaf</tissue>
    </source>
</reference>
<organism evidence="1 2">
    <name type="scientific">Dioscorea zingiberensis</name>
    <dbReference type="NCBI Taxonomy" id="325984"/>
    <lineage>
        <taxon>Eukaryota</taxon>
        <taxon>Viridiplantae</taxon>
        <taxon>Streptophyta</taxon>
        <taxon>Embryophyta</taxon>
        <taxon>Tracheophyta</taxon>
        <taxon>Spermatophyta</taxon>
        <taxon>Magnoliopsida</taxon>
        <taxon>Liliopsida</taxon>
        <taxon>Dioscoreales</taxon>
        <taxon>Dioscoreaceae</taxon>
        <taxon>Dioscorea</taxon>
    </lineage>
</organism>
<name>A0A9D5HI61_9LILI</name>
<dbReference type="AlphaFoldDB" id="A0A9D5HI61"/>
<evidence type="ECO:0000313" key="1">
    <source>
        <dbReference type="EMBL" id="KAJ0977446.1"/>
    </source>
</evidence>